<accession>A0ABP9X2E9</accession>
<feature type="signal peptide" evidence="1">
    <location>
        <begin position="1"/>
        <end position="17"/>
    </location>
</feature>
<gene>
    <name evidence="2" type="ORF">Hgul01_03394</name>
</gene>
<sequence>MRWRFTIIILLTSFVLAACGQPQTAQPTTITTITATEKAQSRAQATTQPTVAGTAPPVIQGISADQINGFIAIGELERPLLSRDYVAAENQDIDGDMGYSTMAMMMIYMPDLLAQASDPDPADPYALSMLPIDDYLTQSSVEATIAFYQASFATKGWQAQPVQQQSTDEAALFFEQGQHVVTVLMFVPLHSTELYVMLILSQKPVDAPALTLPLPSNHDIFAANAIPIPPGATLNTNLGNDPLAKSDIHEPQSSLEQFWAGAVEFEGYQILELSSSQEETFDFYETLLVHAGWHNNSRILGQNDHGIPGMGKILLRFVGNDIQVLTLHRMIHTLNQPTDDKWLLAMSLLTLKPTDPTTFNFDPSAFATPNQFVVPTPPEQVEYQVGNDPILDTLIQSWQVELQEKARMQAAGFGIREPLTICNSMPNINYHSFFISQTSPRQLAEFYDQKLAEQGLPLYQPSSDTIRTYYADTGMGKHVVSLVMLDRSSYNQQQSGTLAIIQESTSERRIMFRGEDHYDNQVIDFVTPLSHTLPLMPNSIAYTIGTDESVDDSIQDWLNDLRYESYSDDCEEVTYLDGTTASVFVPQTGNEIVEFYDSIWLGQGWKKFTLEEGHERYTKEEQGGAVLHTINLRWETKLTDLIPNEQLFLLIKIDSNITYR</sequence>
<reference evidence="2 3" key="1">
    <citation type="submission" date="2024-02" db="EMBL/GenBank/DDBJ databases">
        <title>Herpetosiphon gulosus NBRC 112829.</title>
        <authorList>
            <person name="Ichikawa N."/>
            <person name="Katano-Makiyama Y."/>
            <person name="Hidaka K."/>
        </authorList>
    </citation>
    <scope>NUCLEOTIDE SEQUENCE [LARGE SCALE GENOMIC DNA]</scope>
    <source>
        <strain evidence="2 3">NBRC 112829</strain>
    </source>
</reference>
<organism evidence="2 3">
    <name type="scientific">Herpetosiphon gulosus</name>
    <dbReference type="NCBI Taxonomy" id="1973496"/>
    <lineage>
        <taxon>Bacteria</taxon>
        <taxon>Bacillati</taxon>
        <taxon>Chloroflexota</taxon>
        <taxon>Chloroflexia</taxon>
        <taxon>Herpetosiphonales</taxon>
        <taxon>Herpetosiphonaceae</taxon>
        <taxon>Herpetosiphon</taxon>
    </lineage>
</organism>
<dbReference type="EMBL" id="BAABRU010000012">
    <property type="protein sequence ID" value="GAA5529582.1"/>
    <property type="molecule type" value="Genomic_DNA"/>
</dbReference>
<dbReference type="RefSeq" id="WP_345723190.1">
    <property type="nucleotide sequence ID" value="NZ_BAABRU010000012.1"/>
</dbReference>
<evidence type="ECO:0000313" key="3">
    <source>
        <dbReference type="Proteomes" id="UP001428290"/>
    </source>
</evidence>
<protein>
    <submittedName>
        <fullName evidence="2">Uncharacterized protein</fullName>
    </submittedName>
</protein>
<keyword evidence="1" id="KW-0732">Signal</keyword>
<keyword evidence="3" id="KW-1185">Reference proteome</keyword>
<evidence type="ECO:0000256" key="1">
    <source>
        <dbReference type="SAM" id="SignalP"/>
    </source>
</evidence>
<dbReference type="Proteomes" id="UP001428290">
    <property type="component" value="Unassembled WGS sequence"/>
</dbReference>
<proteinExistence type="predicted"/>
<dbReference type="PROSITE" id="PS51257">
    <property type="entry name" value="PROKAR_LIPOPROTEIN"/>
    <property type="match status" value="1"/>
</dbReference>
<evidence type="ECO:0000313" key="2">
    <source>
        <dbReference type="EMBL" id="GAA5529582.1"/>
    </source>
</evidence>
<name>A0ABP9X2E9_9CHLR</name>
<comment type="caution">
    <text evidence="2">The sequence shown here is derived from an EMBL/GenBank/DDBJ whole genome shotgun (WGS) entry which is preliminary data.</text>
</comment>
<feature type="chain" id="PRO_5046930283" evidence="1">
    <location>
        <begin position="18"/>
        <end position="660"/>
    </location>
</feature>